<reference evidence="7 8" key="1">
    <citation type="journal article" date="2013" name="Antonie Van Leeuwenhoek">
        <title>Dongia rigui sp. nov., isolated from freshwater of a large wetland in Korea.</title>
        <authorList>
            <person name="Baik K.S."/>
            <person name="Hwang Y.M."/>
            <person name="Choi J.S."/>
            <person name="Kwon J."/>
            <person name="Seong C.N."/>
        </authorList>
    </citation>
    <scope>NUCLEOTIDE SEQUENCE [LARGE SCALE GENOMIC DNA]</scope>
    <source>
        <strain evidence="7 8">04SU4-P</strain>
    </source>
</reference>
<keyword evidence="7" id="KW-0032">Aminotransferase</keyword>
<dbReference type="Gene3D" id="3.40.640.10">
    <property type="entry name" value="Type I PLP-dependent aspartate aminotransferase-like (Major domain)"/>
    <property type="match status" value="1"/>
</dbReference>
<dbReference type="Pfam" id="PF00155">
    <property type="entry name" value="Aminotran_1_2"/>
    <property type="match status" value="1"/>
</dbReference>
<dbReference type="InterPro" id="IPR036388">
    <property type="entry name" value="WH-like_DNA-bd_sf"/>
</dbReference>
<comment type="caution">
    <text evidence="7">The sequence shown here is derived from an EMBL/GenBank/DDBJ whole genome shotgun (WGS) entry which is preliminary data.</text>
</comment>
<proteinExistence type="inferred from homology"/>
<dbReference type="InterPro" id="IPR015424">
    <property type="entry name" value="PyrdxlP-dep_Trfase"/>
</dbReference>
<dbReference type="Pfam" id="PF00392">
    <property type="entry name" value="GntR"/>
    <property type="match status" value="1"/>
</dbReference>
<dbReference type="InterPro" id="IPR004839">
    <property type="entry name" value="Aminotransferase_I/II_large"/>
</dbReference>
<evidence type="ECO:0000256" key="1">
    <source>
        <dbReference type="ARBA" id="ARBA00005384"/>
    </source>
</evidence>
<keyword evidence="2" id="KW-0663">Pyridoxal phosphate</keyword>
<dbReference type="PROSITE" id="PS50949">
    <property type="entry name" value="HTH_GNTR"/>
    <property type="match status" value="1"/>
</dbReference>
<dbReference type="CDD" id="cd07377">
    <property type="entry name" value="WHTH_GntR"/>
    <property type="match status" value="1"/>
</dbReference>
<dbReference type="SMART" id="SM00345">
    <property type="entry name" value="HTH_GNTR"/>
    <property type="match status" value="1"/>
</dbReference>
<dbReference type="EMBL" id="JAXCLX010000001">
    <property type="protein sequence ID" value="MDY0870382.1"/>
    <property type="molecule type" value="Genomic_DNA"/>
</dbReference>
<keyword evidence="5" id="KW-0804">Transcription</keyword>
<dbReference type="Proteomes" id="UP001271769">
    <property type="component" value="Unassembled WGS sequence"/>
</dbReference>
<dbReference type="InterPro" id="IPR000524">
    <property type="entry name" value="Tscrpt_reg_HTH_GntR"/>
</dbReference>
<evidence type="ECO:0000256" key="3">
    <source>
        <dbReference type="ARBA" id="ARBA00023015"/>
    </source>
</evidence>
<dbReference type="GO" id="GO:0008483">
    <property type="term" value="F:transaminase activity"/>
    <property type="evidence" value="ECO:0007669"/>
    <property type="project" value="UniProtKB-KW"/>
</dbReference>
<keyword evidence="3" id="KW-0805">Transcription regulation</keyword>
<dbReference type="PANTHER" id="PTHR46577:SF1">
    <property type="entry name" value="HTH-TYPE TRANSCRIPTIONAL REGULATORY PROTEIN GABR"/>
    <property type="match status" value="1"/>
</dbReference>
<dbReference type="Gene3D" id="1.10.10.10">
    <property type="entry name" value="Winged helix-like DNA-binding domain superfamily/Winged helix DNA-binding domain"/>
    <property type="match status" value="1"/>
</dbReference>
<dbReference type="SUPFAM" id="SSF53383">
    <property type="entry name" value="PLP-dependent transferases"/>
    <property type="match status" value="1"/>
</dbReference>
<dbReference type="Gene3D" id="3.90.1150.10">
    <property type="entry name" value="Aspartate Aminotransferase, domain 1"/>
    <property type="match status" value="1"/>
</dbReference>
<organism evidence="7 8">
    <name type="scientific">Dongia rigui</name>
    <dbReference type="NCBI Taxonomy" id="940149"/>
    <lineage>
        <taxon>Bacteria</taxon>
        <taxon>Pseudomonadati</taxon>
        <taxon>Pseudomonadota</taxon>
        <taxon>Alphaproteobacteria</taxon>
        <taxon>Rhodospirillales</taxon>
        <taxon>Dongiaceae</taxon>
        <taxon>Dongia</taxon>
    </lineage>
</organism>
<dbReference type="CDD" id="cd00609">
    <property type="entry name" value="AAT_like"/>
    <property type="match status" value="1"/>
</dbReference>
<keyword evidence="7" id="KW-0808">Transferase</keyword>
<dbReference type="RefSeq" id="WP_320498582.1">
    <property type="nucleotide sequence ID" value="NZ_JAXCLX010000001.1"/>
</dbReference>
<evidence type="ECO:0000259" key="6">
    <source>
        <dbReference type="PROSITE" id="PS50949"/>
    </source>
</evidence>
<evidence type="ECO:0000313" key="8">
    <source>
        <dbReference type="Proteomes" id="UP001271769"/>
    </source>
</evidence>
<name>A0ABU5DTM3_9PROT</name>
<gene>
    <name evidence="7" type="ORF">SMD31_00525</name>
</gene>
<dbReference type="InterPro" id="IPR015422">
    <property type="entry name" value="PyrdxlP-dep_Trfase_small"/>
</dbReference>
<protein>
    <submittedName>
        <fullName evidence="7">PLP-dependent aminotransferase family protein</fullName>
    </submittedName>
</protein>
<dbReference type="InterPro" id="IPR015421">
    <property type="entry name" value="PyrdxlP-dep_Trfase_major"/>
</dbReference>
<sequence length="465" mass="51010">MTNWQPDLSAFPGPRYLAIADALSEDIRHQRMAPGTRLPTHRELAFRLGVTVGTVTRAYAEAERRGLIGGEVGRGTFVRPDVRRRPEMPIDRETEIDSGGFIDLSINFPTPRANDALLSTALQRVAARPGIHTLLDYHHHVGLPRHRAAGAQWLAEQRYPVSAERVIVTAGGQHAMTAALGAITEPGDVVVTECVTYPGLRRLADFLRIRLHGVQMDADGVDPEAFEQACINLRPKAFYCVVNMHNPTGIVVSLERRRALAEIARRHGVKIVEDDVYGFLLGTRTIEPLSAHAPELGHYFTSVSKSMAPGLRVGYLAIPEGALDSFAQVVRSTTWMAAPLTAEIAADWVEDGTGMDLAEAHRIEAIARQRMARRILSDLSICGDESSYHIWLKLPEHWTSDGFALQARLKGVGVSPATIFSLTRNAPNGVRLCLCAPADRRVLEMALQRIAELLRTQPGGAYGIV</sequence>
<evidence type="ECO:0000313" key="7">
    <source>
        <dbReference type="EMBL" id="MDY0870382.1"/>
    </source>
</evidence>
<dbReference type="InterPro" id="IPR036390">
    <property type="entry name" value="WH_DNA-bd_sf"/>
</dbReference>
<dbReference type="SUPFAM" id="SSF46785">
    <property type="entry name" value="Winged helix' DNA-binding domain"/>
    <property type="match status" value="1"/>
</dbReference>
<keyword evidence="4" id="KW-0238">DNA-binding</keyword>
<dbReference type="PANTHER" id="PTHR46577">
    <property type="entry name" value="HTH-TYPE TRANSCRIPTIONAL REGULATORY PROTEIN GABR"/>
    <property type="match status" value="1"/>
</dbReference>
<dbReference type="InterPro" id="IPR051446">
    <property type="entry name" value="HTH_trans_reg/aminotransferase"/>
</dbReference>
<feature type="domain" description="HTH gntR-type" evidence="6">
    <location>
        <begin position="13"/>
        <end position="81"/>
    </location>
</feature>
<keyword evidence="8" id="KW-1185">Reference proteome</keyword>
<comment type="similarity">
    <text evidence="1">In the C-terminal section; belongs to the class-I pyridoxal-phosphate-dependent aminotransferase family.</text>
</comment>
<evidence type="ECO:0000256" key="5">
    <source>
        <dbReference type="ARBA" id="ARBA00023163"/>
    </source>
</evidence>
<evidence type="ECO:0000256" key="2">
    <source>
        <dbReference type="ARBA" id="ARBA00022898"/>
    </source>
</evidence>
<evidence type="ECO:0000256" key="4">
    <source>
        <dbReference type="ARBA" id="ARBA00023125"/>
    </source>
</evidence>
<accession>A0ABU5DTM3</accession>